<keyword evidence="2" id="KW-1185">Reference proteome</keyword>
<comment type="caution">
    <text evidence="1">The sequence shown here is derived from an EMBL/GenBank/DDBJ whole genome shotgun (WGS) entry which is preliminary data.</text>
</comment>
<dbReference type="Proteomes" id="UP001501509">
    <property type="component" value="Unassembled WGS sequence"/>
</dbReference>
<accession>A0ABN3PNN7</accession>
<organism evidence="1 2">
    <name type="scientific">Actinomadura fulvescens</name>
    <dbReference type="NCBI Taxonomy" id="46160"/>
    <lineage>
        <taxon>Bacteria</taxon>
        <taxon>Bacillati</taxon>
        <taxon>Actinomycetota</taxon>
        <taxon>Actinomycetes</taxon>
        <taxon>Streptosporangiales</taxon>
        <taxon>Thermomonosporaceae</taxon>
        <taxon>Actinomadura</taxon>
    </lineage>
</organism>
<proteinExistence type="predicted"/>
<reference evidence="1 2" key="1">
    <citation type="journal article" date="2019" name="Int. J. Syst. Evol. Microbiol.">
        <title>The Global Catalogue of Microorganisms (GCM) 10K type strain sequencing project: providing services to taxonomists for standard genome sequencing and annotation.</title>
        <authorList>
            <consortium name="The Broad Institute Genomics Platform"/>
            <consortium name="The Broad Institute Genome Sequencing Center for Infectious Disease"/>
            <person name="Wu L."/>
            <person name="Ma J."/>
        </authorList>
    </citation>
    <scope>NUCLEOTIDE SEQUENCE [LARGE SCALE GENOMIC DNA]</scope>
    <source>
        <strain evidence="1 2">JCM 6833</strain>
    </source>
</reference>
<evidence type="ECO:0000313" key="1">
    <source>
        <dbReference type="EMBL" id="GAA2594503.1"/>
    </source>
</evidence>
<evidence type="ECO:0000313" key="2">
    <source>
        <dbReference type="Proteomes" id="UP001501509"/>
    </source>
</evidence>
<gene>
    <name evidence="1" type="ORF">GCM10010411_29640</name>
</gene>
<name>A0ABN3PNN7_9ACTN</name>
<dbReference type="EMBL" id="BAAATD010000003">
    <property type="protein sequence ID" value="GAA2594503.1"/>
    <property type="molecule type" value="Genomic_DNA"/>
</dbReference>
<protein>
    <submittedName>
        <fullName evidence="1">Uncharacterized protein</fullName>
    </submittedName>
</protein>
<sequence>MNRPAIMPRAIVAASSERFWNSSVMVSSWAVKSSAVMFSVNRRAARTGMAERLDRIRAGPGPGAGGRGRRFRV</sequence>